<dbReference type="InterPro" id="IPR056844">
    <property type="entry name" value="SibA-E_N"/>
</dbReference>
<dbReference type="InterPro" id="IPR002126">
    <property type="entry name" value="Cadherin-like_dom"/>
</dbReference>
<name>A0A127M1E8_9GAMM</name>
<dbReference type="Pfam" id="PF05345">
    <property type="entry name" value="He_PIG"/>
    <property type="match status" value="1"/>
</dbReference>
<dbReference type="GO" id="GO:0005509">
    <property type="term" value="F:calcium ion binding"/>
    <property type="evidence" value="ECO:0007669"/>
    <property type="project" value="InterPro"/>
</dbReference>
<evidence type="ECO:0000313" key="2">
    <source>
        <dbReference type="EMBL" id="AMO67045.1"/>
    </source>
</evidence>
<feature type="domain" description="Cadherin" evidence="1">
    <location>
        <begin position="185"/>
        <end position="274"/>
    </location>
</feature>
<evidence type="ECO:0000259" key="1">
    <source>
        <dbReference type="PROSITE" id="PS50268"/>
    </source>
</evidence>
<dbReference type="KEGG" id="zal:AZF00_01430"/>
<dbReference type="PROSITE" id="PS50268">
    <property type="entry name" value="CADHERIN_2"/>
    <property type="match status" value="1"/>
</dbReference>
<dbReference type="SUPFAM" id="SSF49313">
    <property type="entry name" value="Cadherin-like"/>
    <property type="match status" value="1"/>
</dbReference>
<dbReference type="STRING" id="1470434.AZF00_01430"/>
<dbReference type="InterPro" id="IPR013783">
    <property type="entry name" value="Ig-like_fold"/>
</dbReference>
<dbReference type="GO" id="GO:0007156">
    <property type="term" value="P:homophilic cell adhesion via plasma membrane adhesion molecules"/>
    <property type="evidence" value="ECO:0007669"/>
    <property type="project" value="InterPro"/>
</dbReference>
<reference evidence="2 3" key="1">
    <citation type="submission" date="2015-12" db="EMBL/GenBank/DDBJ databases">
        <authorList>
            <person name="Shamseldin A."/>
            <person name="Moawad H."/>
            <person name="Abd El-Rahim W.M."/>
            <person name="Sadowsky M.J."/>
        </authorList>
    </citation>
    <scope>NUCLEOTIDE SEQUENCE [LARGE SCALE GENOMIC DNA]</scope>
    <source>
        <strain evidence="2 3">SM2</strain>
    </source>
</reference>
<dbReference type="Gene3D" id="2.60.40.10">
    <property type="entry name" value="Immunoglobulins"/>
    <property type="match status" value="1"/>
</dbReference>
<dbReference type="GO" id="GO:0016020">
    <property type="term" value="C:membrane"/>
    <property type="evidence" value="ECO:0007669"/>
    <property type="project" value="InterPro"/>
</dbReference>
<dbReference type="AlphaFoldDB" id="A0A127M1E8"/>
<dbReference type="InterPro" id="IPR015919">
    <property type="entry name" value="Cadherin-like_sf"/>
</dbReference>
<dbReference type="EMBL" id="CP014544">
    <property type="protein sequence ID" value="AMO67045.1"/>
    <property type="molecule type" value="Genomic_DNA"/>
</dbReference>
<protein>
    <recommendedName>
        <fullName evidence="1">Cadherin domain-containing protein</fullName>
    </recommendedName>
</protein>
<sequence>MNNLAKGFGRVHGLRLVWALVLLFAAAYAEASHFRFGHFTYQSRPDVSTSAADFTMTVAFRSSAFGHPQIGQTFRPGSYSYGDGRSDNLNYKVVARNLQEDWIVGRAIDSSGNEVIRHDYPGPSNNGNPWLAQFSSCCKIGAIRNAANAYWRVYTRVDLANGNSSPVSNLPPIVSCAKYDCRFLIPAVDPDRDKITWRMSTRSESAIPSIPAGMAVDRDKGVFTWTGANSFSNGLYSVQVTIEDRAEDDSVKSTTAIDFLIRLQDQGANTAPVFDHPPTPEAGTVITAVVGQPLSIVVQASDADSNDIVYLNHVGLPRNASFEQSISGGRLGLASLDWTPVESDIGEHIVTFLANDNRGGASSPVSITIEVIEPAISDVRVVSTISAIDIDIDTSSFSHLPASISVEGDRTLVTWEFPTFSVDQVENLSADLKLYSLVPGELRLVSEKLEVSYIDIDGNPVHQQLGEQLVSVAPTLSSVSVATDKSLYGPDEQINVSSAVTNLADIDIDALVSIIITDTQQNLAADLGTVNVTGLQADELRNLPELYFSAASVYAGSYLALARILDEQGKVLRQAATAFSITTQNGDLSDISALVNTDKPVYQAWDQAMINLRVLNNTSNANFDGGDGVLSIYRPSGELLQSQTYSVNSLAPASNDDRQYLLRLEDREEGSYRAVWQVSQGGGLLAESETVFAIERAALSALAGTVDVEHYDTGEPKNCQFATTNRSVSADVNANLIYQVISLDSGEVLYQLREESVVLPSGQPRPYSLMLADPPAYGDYGCILSAEIDEELRQLAAAGFQFIPPKLEIQLHAASRGRLLILLDADDYAAPHDDISPVSQREYLEALLTENGWSYTIATTADNFENEFNSGGYSAAAIFSEGVTLHPQVEALLVEAQNSAMGVLIAGAWNRRNSQMESAFAVALTGQNNGVQSVDLLSGVLDEPISVSEPVTDGLALAHCSAQIWAVFSGGKNASHECAYPEASAAVSVANYGLGHHVYFAYDVLNMATQNRALHEQLLLAALAKIQPENWPIAAGRITPLELHIENLSRRAAIDVRLSLPAGGSIVDTSAVQQLDDGSWLWQQDLSAPTEISKIFYIQLPEEPTDSVPLLVDINAGINRSLMVKDSDFSLELGPVKDILPFVEADELLQLLQEQYPKDKSYSFADKKIRAAESGIAKGKIDNAIKSLLLAADELAEKDNDPATSLRLIVDQLLYQLQRQSSSISLSNED</sequence>
<proteinExistence type="predicted"/>
<dbReference type="Pfam" id="PF24907">
    <property type="entry name" value="SIBA-E_N"/>
    <property type="match status" value="1"/>
</dbReference>
<dbReference type="RefSeq" id="WP_008251104.1">
    <property type="nucleotide sequence ID" value="NZ_CP014544.1"/>
</dbReference>
<evidence type="ECO:0000313" key="3">
    <source>
        <dbReference type="Proteomes" id="UP000074119"/>
    </source>
</evidence>
<dbReference type="Proteomes" id="UP000074119">
    <property type="component" value="Chromosome"/>
</dbReference>
<organism evidence="2 3">
    <name type="scientific">Zhongshania aliphaticivorans</name>
    <dbReference type="NCBI Taxonomy" id="1470434"/>
    <lineage>
        <taxon>Bacteria</taxon>
        <taxon>Pseudomonadati</taxon>
        <taxon>Pseudomonadota</taxon>
        <taxon>Gammaproteobacteria</taxon>
        <taxon>Cellvibrionales</taxon>
        <taxon>Spongiibacteraceae</taxon>
        <taxon>Zhongshania</taxon>
    </lineage>
</organism>
<gene>
    <name evidence="2" type="ORF">AZF00_01430</name>
</gene>
<accession>A0A127M1E8</accession>